<proteinExistence type="predicted"/>
<evidence type="ECO:0008006" key="3">
    <source>
        <dbReference type="Google" id="ProtNLM"/>
    </source>
</evidence>
<gene>
    <name evidence="1" type="ORF">GCM10009554_05010</name>
</gene>
<dbReference type="EMBL" id="BAAAHK010000002">
    <property type="protein sequence ID" value="GAA0925473.1"/>
    <property type="molecule type" value="Genomic_DNA"/>
</dbReference>
<comment type="caution">
    <text evidence="1">The sequence shown here is derived from an EMBL/GenBank/DDBJ whole genome shotgun (WGS) entry which is preliminary data.</text>
</comment>
<dbReference type="Proteomes" id="UP001500542">
    <property type="component" value="Unassembled WGS sequence"/>
</dbReference>
<evidence type="ECO:0000313" key="1">
    <source>
        <dbReference type="EMBL" id="GAA0925473.1"/>
    </source>
</evidence>
<reference evidence="1 2" key="1">
    <citation type="journal article" date="2019" name="Int. J. Syst. Evol. Microbiol.">
        <title>The Global Catalogue of Microorganisms (GCM) 10K type strain sequencing project: providing services to taxonomists for standard genome sequencing and annotation.</title>
        <authorList>
            <consortium name="The Broad Institute Genomics Platform"/>
            <consortium name="The Broad Institute Genome Sequencing Center for Infectious Disease"/>
            <person name="Wu L."/>
            <person name="Ma J."/>
        </authorList>
    </citation>
    <scope>NUCLEOTIDE SEQUENCE [LARGE SCALE GENOMIC DNA]</scope>
    <source>
        <strain evidence="1 2">JCM 10977</strain>
    </source>
</reference>
<organism evidence="1 2">
    <name type="scientific">Kribbella koreensis</name>
    <dbReference type="NCBI Taxonomy" id="57909"/>
    <lineage>
        <taxon>Bacteria</taxon>
        <taxon>Bacillati</taxon>
        <taxon>Actinomycetota</taxon>
        <taxon>Actinomycetes</taxon>
        <taxon>Propionibacteriales</taxon>
        <taxon>Kribbellaceae</taxon>
        <taxon>Kribbella</taxon>
    </lineage>
</organism>
<keyword evidence="2" id="KW-1185">Reference proteome</keyword>
<protein>
    <recommendedName>
        <fullName evidence="3">TIR domain-containing protein</fullName>
    </recommendedName>
</protein>
<sequence length="336" mass="38064">MASALGFDPIFADKEAPANPRDKVLELMRRCQATIFVADLDKEPPSSWQSAELGYALSLSHHIAFIYASAGELDTDLHLPARDIEPLRLTKNPTSTENHIAIASYLSSLKDSILRHPAPERKDLAPLRYDSVVWSVHVDAMGHFKYNCRFECVAQADNVGDLDHWMNRNPRLPDPIEPKPRSVELIPTSDQGRVLTLRSPSGDDRVFRFGWEIDPPLKYGDRLSYVYQVSPNNGPITREWWNTRQYPIMHMYNVTLPMHSLRIAVTSDLGVGFSVVDAKAYVGQRMDNWTENRRESARTREGIYQLFAGDSAVASIDVNQPLMGHTYALEWGPDWS</sequence>
<name>A0ABN1PBQ1_9ACTN</name>
<accession>A0ABN1PBQ1</accession>
<evidence type="ECO:0000313" key="2">
    <source>
        <dbReference type="Proteomes" id="UP001500542"/>
    </source>
</evidence>